<dbReference type="EMBL" id="SRPW01002749">
    <property type="protein sequence ID" value="KAG5990713.1"/>
    <property type="molecule type" value="Genomic_DNA"/>
</dbReference>
<dbReference type="Gene3D" id="2.70.98.20">
    <property type="entry name" value="Copper amine oxidase, catalytic domain"/>
    <property type="match status" value="1"/>
</dbReference>
<dbReference type="GO" id="GO:0009308">
    <property type="term" value="P:amine metabolic process"/>
    <property type="evidence" value="ECO:0007669"/>
    <property type="project" value="UniProtKB-UniRule"/>
</dbReference>
<evidence type="ECO:0000313" key="6">
    <source>
        <dbReference type="Proteomes" id="UP000748025"/>
    </source>
</evidence>
<dbReference type="Pfam" id="PF01179">
    <property type="entry name" value="Cu_amine_oxid"/>
    <property type="match status" value="1"/>
</dbReference>
<keyword evidence="3" id="KW-0560">Oxidoreductase</keyword>
<keyword evidence="1 3" id="KW-0801">TPQ</keyword>
<keyword evidence="3" id="KW-0186">Copper</keyword>
<keyword evidence="3" id="KW-0479">Metal-binding</keyword>
<dbReference type="GO" id="GO:0005507">
    <property type="term" value="F:copper ion binding"/>
    <property type="evidence" value="ECO:0007669"/>
    <property type="project" value="InterPro"/>
</dbReference>
<evidence type="ECO:0000256" key="2">
    <source>
        <dbReference type="PIRSR" id="PIRSR600269-51"/>
    </source>
</evidence>
<feature type="modified residue" description="2',4',5'-topaquinone" evidence="2">
    <location>
        <position position="213"/>
    </location>
</feature>
<dbReference type="InterPro" id="IPR015798">
    <property type="entry name" value="Cu_amine_oxidase_C"/>
</dbReference>
<accession>A0A9P7N518</accession>
<sequence>EKREPLCLSNSLIGWPLEDRGTVLGLYLEGTSRKGCFKISSLRNGFPSCLISPSRSDLKPVNVVQPDCASFVVQQDGPVEWQKWRFRLGFTPRQGAVLHDVCYQHRPNFYRLSFSELTVPYSDPRSPFHRRQVFDFGDAGIGRAANNLTLGCDCLGAIYYVDYLLAGPDGTPTPAKSVDNGILSKHTNLTTNNAIFARSRELVVQFICTLANYEYVFAHKLDLAGGLTLETRATGMVSVVAIDEGKTSMCGNVVSPGVLAQNHQDIFAARIDPAIDSYRHNRVVVEENHGIKRNPKTNPLGNLYEVRRRIVDRASHIDAEPRLNRTTKLDNLDKKTPHLGQACGLQDDGIMAPASQMILADEGSIQTQRGQFAQHDAWITGYRDGEFWAAGEFANQSRVEVGGVGDMVRGGD</sequence>
<organism evidence="5 6">
    <name type="scientific">Claviceps pusilla</name>
    <dbReference type="NCBI Taxonomy" id="123648"/>
    <lineage>
        <taxon>Eukaryota</taxon>
        <taxon>Fungi</taxon>
        <taxon>Dikarya</taxon>
        <taxon>Ascomycota</taxon>
        <taxon>Pezizomycotina</taxon>
        <taxon>Sordariomycetes</taxon>
        <taxon>Hypocreomycetidae</taxon>
        <taxon>Hypocreales</taxon>
        <taxon>Clavicipitaceae</taxon>
        <taxon>Claviceps</taxon>
    </lineage>
</organism>
<dbReference type="SUPFAM" id="SSF49998">
    <property type="entry name" value="Amine oxidase catalytic domain"/>
    <property type="match status" value="1"/>
</dbReference>
<dbReference type="AlphaFoldDB" id="A0A9P7N518"/>
<reference evidence="5" key="1">
    <citation type="journal article" date="2020" name="bioRxiv">
        <title>Whole genome comparisons of ergot fungi reveals the divergence and evolution of species within the genus Claviceps are the result of varying mechanisms driving genome evolution and host range expansion.</title>
        <authorList>
            <person name="Wyka S.A."/>
            <person name="Mondo S.J."/>
            <person name="Liu M."/>
            <person name="Dettman J."/>
            <person name="Nalam V."/>
            <person name="Broders K.D."/>
        </authorList>
    </citation>
    <scope>NUCLEOTIDE SEQUENCE</scope>
    <source>
        <strain evidence="5">CCC 602</strain>
    </source>
</reference>
<dbReference type="InterPro" id="IPR000269">
    <property type="entry name" value="Cu_amine_oxidase"/>
</dbReference>
<dbReference type="InterPro" id="IPR036460">
    <property type="entry name" value="Cu_amine_oxidase_C_sf"/>
</dbReference>
<evidence type="ECO:0000259" key="4">
    <source>
        <dbReference type="Pfam" id="PF01179"/>
    </source>
</evidence>
<dbReference type="GO" id="GO:0048038">
    <property type="term" value="F:quinone binding"/>
    <property type="evidence" value="ECO:0007669"/>
    <property type="project" value="InterPro"/>
</dbReference>
<dbReference type="PROSITE" id="PS01164">
    <property type="entry name" value="COPPER_AMINE_OXID_1"/>
    <property type="match status" value="1"/>
</dbReference>
<protein>
    <recommendedName>
        <fullName evidence="3">Amine oxidase</fullName>
        <ecNumber evidence="3">1.4.3.-</ecNumber>
    </recommendedName>
</protein>
<comment type="PTM">
    <text evidence="2 3">Topaquinone (TPQ) is generated by copper-dependent autoxidation of a specific tyrosyl residue.</text>
</comment>
<name>A0A9P7N518_9HYPO</name>
<evidence type="ECO:0000313" key="5">
    <source>
        <dbReference type="EMBL" id="KAG5990713.1"/>
    </source>
</evidence>
<feature type="active site" description="Schiff-base intermediate with substrate; via topaquinone" evidence="1">
    <location>
        <position position="213"/>
    </location>
</feature>
<gene>
    <name evidence="5" type="ORF">E4U43_004205</name>
</gene>
<comment type="cofactor">
    <cofactor evidence="3">
        <name>Cu cation</name>
        <dbReference type="ChEBI" id="CHEBI:23378"/>
    </cofactor>
    <text evidence="3">Contains 1 topaquinone per subunit.</text>
</comment>
<feature type="non-terminal residue" evidence="5">
    <location>
        <position position="412"/>
    </location>
</feature>
<dbReference type="InterPro" id="IPR049948">
    <property type="entry name" value="Cu_Am_ox_TPQ-bd"/>
</dbReference>
<keyword evidence="6" id="KW-1185">Reference proteome</keyword>
<dbReference type="GO" id="GO:0008131">
    <property type="term" value="F:primary methylamine oxidase activity"/>
    <property type="evidence" value="ECO:0007669"/>
    <property type="project" value="InterPro"/>
</dbReference>
<dbReference type="EC" id="1.4.3.-" evidence="3"/>
<evidence type="ECO:0000256" key="1">
    <source>
        <dbReference type="PIRSR" id="PIRSR600269-50"/>
    </source>
</evidence>
<comment type="similarity">
    <text evidence="3">Belongs to the copper/topaquinone oxidase family.</text>
</comment>
<dbReference type="OrthoDB" id="5379943at2759"/>
<dbReference type="Proteomes" id="UP000748025">
    <property type="component" value="Unassembled WGS sequence"/>
</dbReference>
<dbReference type="PANTHER" id="PTHR10638">
    <property type="entry name" value="COPPER AMINE OXIDASE"/>
    <property type="match status" value="1"/>
</dbReference>
<comment type="caution">
    <text evidence="5">The sequence shown here is derived from an EMBL/GenBank/DDBJ whole genome shotgun (WGS) entry which is preliminary data.</text>
</comment>
<dbReference type="PANTHER" id="PTHR10638:SF91">
    <property type="entry name" value="AMINE OXIDASE"/>
    <property type="match status" value="1"/>
</dbReference>
<feature type="active site" description="Proton acceptor" evidence="1">
    <location>
        <position position="135"/>
    </location>
</feature>
<proteinExistence type="inferred from homology"/>
<feature type="domain" description="Copper amine oxidase catalytic" evidence="4">
    <location>
        <begin position="62"/>
        <end position="408"/>
    </location>
</feature>
<evidence type="ECO:0000256" key="3">
    <source>
        <dbReference type="RuleBase" id="RU000672"/>
    </source>
</evidence>